<dbReference type="eggNOG" id="COG2461">
    <property type="taxonomic scope" value="Bacteria"/>
</dbReference>
<dbReference type="RefSeq" id="WP_017261956.1">
    <property type="nucleotide sequence ID" value="NZ_AUAW01000001.1"/>
</dbReference>
<dbReference type="PANTHER" id="PTHR30543:SF21">
    <property type="entry name" value="NAD(P)H-DEPENDENT FMN REDUCTASE LOT6"/>
    <property type="match status" value="1"/>
</dbReference>
<evidence type="ECO:0000313" key="3">
    <source>
        <dbReference type="EMBL" id="KRL57143.1"/>
    </source>
</evidence>
<dbReference type="Pfam" id="PF03358">
    <property type="entry name" value="FMN_red"/>
    <property type="match status" value="1"/>
</dbReference>
<feature type="compositionally biased region" description="Acidic residues" evidence="1">
    <location>
        <begin position="438"/>
        <end position="452"/>
    </location>
</feature>
<dbReference type="EMBL" id="AZFF01000001">
    <property type="protein sequence ID" value="KRL57143.1"/>
    <property type="molecule type" value="Genomic_DNA"/>
</dbReference>
<comment type="caution">
    <text evidence="3">The sequence shown here is derived from an EMBL/GenBank/DDBJ whole genome shotgun (WGS) entry which is preliminary data.</text>
</comment>
<evidence type="ECO:0000259" key="2">
    <source>
        <dbReference type="Pfam" id="PF03358"/>
    </source>
</evidence>
<evidence type="ECO:0000313" key="4">
    <source>
        <dbReference type="Proteomes" id="UP000051999"/>
    </source>
</evidence>
<dbReference type="InterPro" id="IPR050712">
    <property type="entry name" value="NAD(P)H-dep_reductase"/>
</dbReference>
<feature type="domain" description="NADPH-dependent FMN reductase-like" evidence="2">
    <location>
        <begin position="1"/>
        <end position="144"/>
    </location>
</feature>
<dbReference type="OrthoDB" id="9812295at2"/>
<evidence type="ECO:0000256" key="1">
    <source>
        <dbReference type="SAM" id="MobiDB-lite"/>
    </source>
</evidence>
<dbReference type="STRING" id="1114972.FD35_GL000150"/>
<dbReference type="GO" id="GO:0016491">
    <property type="term" value="F:oxidoreductase activity"/>
    <property type="evidence" value="ECO:0007669"/>
    <property type="project" value="InterPro"/>
</dbReference>
<dbReference type="Gene3D" id="3.30.450.20">
    <property type="entry name" value="PAS domain"/>
    <property type="match status" value="1"/>
</dbReference>
<feature type="compositionally biased region" description="Polar residues" evidence="1">
    <location>
        <begin position="379"/>
        <end position="394"/>
    </location>
</feature>
<reference evidence="3 4" key="1">
    <citation type="journal article" date="2015" name="Genome Announc.">
        <title>Expanding the biotechnology potential of lactobacilli through comparative genomics of 213 strains and associated genera.</title>
        <authorList>
            <person name="Sun Z."/>
            <person name="Harris H.M."/>
            <person name="McCann A."/>
            <person name="Guo C."/>
            <person name="Argimon S."/>
            <person name="Zhang W."/>
            <person name="Yang X."/>
            <person name="Jeffery I.B."/>
            <person name="Cooney J.C."/>
            <person name="Kagawa T.F."/>
            <person name="Liu W."/>
            <person name="Song Y."/>
            <person name="Salvetti E."/>
            <person name="Wrobel A."/>
            <person name="Rasinkangas P."/>
            <person name="Parkhill J."/>
            <person name="Rea M.C."/>
            <person name="O'Sullivan O."/>
            <person name="Ritari J."/>
            <person name="Douillard F.P."/>
            <person name="Paul Ross R."/>
            <person name="Yang R."/>
            <person name="Briner A.E."/>
            <person name="Felis G.E."/>
            <person name="de Vos W.M."/>
            <person name="Barrangou R."/>
            <person name="Klaenhammer T.R."/>
            <person name="Caufield P.W."/>
            <person name="Cui Y."/>
            <person name="Zhang H."/>
            <person name="O'Toole P.W."/>
        </authorList>
    </citation>
    <scope>NUCLEOTIDE SEQUENCE [LARGE SCALE GENOMIC DNA]</scope>
    <source>
        <strain evidence="3 4">DSM 15814</strain>
    </source>
</reference>
<dbReference type="GO" id="GO:0005829">
    <property type="term" value="C:cytosol"/>
    <property type="evidence" value="ECO:0007669"/>
    <property type="project" value="TreeGrafter"/>
</dbReference>
<name>A0A0R1RK65_9LACO</name>
<dbReference type="AlphaFoldDB" id="A0A0R1RK65"/>
<protein>
    <submittedName>
        <fullName evidence="3">Flavin reductase</fullName>
    </submittedName>
</protein>
<gene>
    <name evidence="3" type="ORF">FD35_GL000150</name>
</gene>
<dbReference type="SUPFAM" id="SSF52218">
    <property type="entry name" value="Flavoproteins"/>
    <property type="match status" value="1"/>
</dbReference>
<dbReference type="InterPro" id="IPR029039">
    <property type="entry name" value="Flavoprotein-like_sf"/>
</dbReference>
<feature type="region of interest" description="Disordered" evidence="1">
    <location>
        <begin position="377"/>
        <end position="452"/>
    </location>
</feature>
<dbReference type="PANTHER" id="PTHR30543">
    <property type="entry name" value="CHROMATE REDUCTASE"/>
    <property type="match status" value="1"/>
</dbReference>
<dbReference type="PATRIC" id="fig|1114972.6.peg.151"/>
<dbReference type="GO" id="GO:0010181">
    <property type="term" value="F:FMN binding"/>
    <property type="evidence" value="ECO:0007669"/>
    <property type="project" value="TreeGrafter"/>
</dbReference>
<feature type="compositionally biased region" description="Low complexity" evidence="1">
    <location>
        <begin position="396"/>
        <end position="406"/>
    </location>
</feature>
<dbReference type="Pfam" id="PF13596">
    <property type="entry name" value="PAS_10"/>
    <property type="match status" value="1"/>
</dbReference>
<sequence length="452" mass="49299">MKLVGIAGSVADHSYNRMLLKFIANHFSDTVDLEILDINDVPMFNQSDDQTDSEPIAYLTRKISQADGVIIATPEHNHTLTASLKSVIEWLSFNVHPFSDKPVMIVGASYYDQGSSRAQLMLRQILESPGVNAIVMPGNEFLLADVKQAFDENDNLKDANTVKFLGSTLDKFVKFVRVINMLNEPQPTSAEDEDLTASSKIDTTVEGVDMGADDWVEQAAKKVNAVEGDTYVKLDRGLLTVDQLNAFLNSMPIELTYADSNNQFIYYNHMLPADKMLAPRTPAQAGDPMSMVHPARAVKHVKEVIHMLRTGQRDEIKMPVPGNGPDKYILHAYRAMRDSENKYLGINEYVEDLMPMIKWYLAKTGQKLVDDPDAVTGASAETTDASTGASSANERTVAPVAAPATPETDASTGASEDEEEPTSVASAESISASTETAADSEPDDVTGASEDE</sequence>
<dbReference type="InterPro" id="IPR005025">
    <property type="entry name" value="FMN_Rdtase-like_dom"/>
</dbReference>
<dbReference type="Proteomes" id="UP000051999">
    <property type="component" value="Unassembled WGS sequence"/>
</dbReference>
<dbReference type="eggNOG" id="COG0431">
    <property type="taxonomic scope" value="Bacteria"/>
</dbReference>
<feature type="compositionally biased region" description="Low complexity" evidence="1">
    <location>
        <begin position="422"/>
        <end position="437"/>
    </location>
</feature>
<keyword evidence="4" id="KW-1185">Reference proteome</keyword>
<dbReference type="Gene3D" id="3.40.50.360">
    <property type="match status" value="1"/>
</dbReference>
<accession>A0A0R1RK65</accession>
<proteinExistence type="predicted"/>
<organism evidence="3 4">
    <name type="scientific">Furfurilactobacillus rossiae DSM 15814</name>
    <dbReference type="NCBI Taxonomy" id="1114972"/>
    <lineage>
        <taxon>Bacteria</taxon>
        <taxon>Bacillati</taxon>
        <taxon>Bacillota</taxon>
        <taxon>Bacilli</taxon>
        <taxon>Lactobacillales</taxon>
        <taxon>Lactobacillaceae</taxon>
        <taxon>Furfurilactobacillus</taxon>
    </lineage>
</organism>